<sequence length="77" mass="8917">MFSCLDLNLLIYFYLKMKTLFIGLAISICVVLILMYLVFKKYFRRYGSVSDVSMKVFKAYVGNVVDGDTVTVYHIPK</sequence>
<keyword evidence="3" id="KW-1185">Reference proteome</keyword>
<evidence type="ECO:0000313" key="3">
    <source>
        <dbReference type="Proteomes" id="UP000192356"/>
    </source>
</evidence>
<name>A0A1X0Q7P6_9MICR</name>
<keyword evidence="1" id="KW-1133">Transmembrane helix</keyword>
<comment type="caution">
    <text evidence="2">The sequence shown here is derived from an EMBL/GenBank/DDBJ whole genome shotgun (WGS) entry which is preliminary data.</text>
</comment>
<dbReference type="AlphaFoldDB" id="A0A1X0Q7P6"/>
<gene>
    <name evidence="2" type="ORF">HERIO_2233</name>
</gene>
<accession>A0A1X0Q7P6</accession>
<feature type="transmembrane region" description="Helical" evidence="1">
    <location>
        <begin position="20"/>
        <end position="39"/>
    </location>
</feature>
<evidence type="ECO:0000313" key="2">
    <source>
        <dbReference type="EMBL" id="ORD95765.1"/>
    </source>
</evidence>
<proteinExistence type="predicted"/>
<keyword evidence="1" id="KW-0812">Transmembrane</keyword>
<organism evidence="2 3">
    <name type="scientific">Hepatospora eriocheir</name>
    <dbReference type="NCBI Taxonomy" id="1081669"/>
    <lineage>
        <taxon>Eukaryota</taxon>
        <taxon>Fungi</taxon>
        <taxon>Fungi incertae sedis</taxon>
        <taxon>Microsporidia</taxon>
        <taxon>Hepatosporidae</taxon>
        <taxon>Hepatospora</taxon>
    </lineage>
</organism>
<dbReference type="VEuPathDB" id="MicrosporidiaDB:HERIO_2233"/>
<keyword evidence="1" id="KW-0472">Membrane</keyword>
<protein>
    <submittedName>
        <fullName evidence="2">Uncharacterized protein</fullName>
    </submittedName>
</protein>
<dbReference type="EMBL" id="LVKB01000189">
    <property type="protein sequence ID" value="ORD95765.1"/>
    <property type="molecule type" value="Genomic_DNA"/>
</dbReference>
<evidence type="ECO:0000256" key="1">
    <source>
        <dbReference type="SAM" id="Phobius"/>
    </source>
</evidence>
<dbReference type="Proteomes" id="UP000192356">
    <property type="component" value="Unassembled WGS sequence"/>
</dbReference>
<reference evidence="2 3" key="1">
    <citation type="journal article" date="2017" name="Environ. Microbiol.">
        <title>Decay of the glycolytic pathway and adaptation to intranuclear parasitism within Enterocytozoonidae microsporidia.</title>
        <authorList>
            <person name="Wiredu Boakye D."/>
            <person name="Jaroenlak P."/>
            <person name="Prachumwat A."/>
            <person name="Williams T.A."/>
            <person name="Bateman K.S."/>
            <person name="Itsathitphaisarn O."/>
            <person name="Sritunyalucksana K."/>
            <person name="Paszkiewicz K.H."/>
            <person name="Moore K.A."/>
            <person name="Stentiford G.D."/>
            <person name="Williams B.A."/>
        </authorList>
    </citation>
    <scope>NUCLEOTIDE SEQUENCE [LARGE SCALE GENOMIC DNA]</scope>
    <source>
        <strain evidence="2 3">GB1</strain>
    </source>
</reference>